<dbReference type="SUPFAM" id="SSF53098">
    <property type="entry name" value="Ribonuclease H-like"/>
    <property type="match status" value="1"/>
</dbReference>
<dbReference type="PROSITE" id="PS50821">
    <property type="entry name" value="PAZ"/>
    <property type="match status" value="1"/>
</dbReference>
<feature type="domain" description="PAZ" evidence="6">
    <location>
        <begin position="395"/>
        <end position="507"/>
    </location>
</feature>
<sequence length="1019" mass="112517">MSASGDDGRAHGDHGGGGGNNFFRRGSRRGGWDTSSTTPTPDRGRSDGGTGGGSFTERRSGAFGGGNYGRVSGGSSTERKSGDYATGYGSSGFSGGNLRESGDFRRSGIYSDGGNHGGWRAGEGVRYGGGRGYAGGSYGGGGDVPSSPRGLTTLTLGDWESVRSTMADEAVRKLSLSPSSSSSKKGLEPPTRPGFGNVGLRCMVKANHFLVQLVGQGKFYRYSVSFEPAAPKKLNKDIMLALINTYKNSDLGCLTPVYDGRRILLTTKELPFISKEFTVRLDDQGSTSAREREFKVTIRWSSTVECHHLNQLLAAHQLEPHQDMIHLLDAVLKSAENLKNYTPVARSLFSSSMGRGPLSNGLEFWKGFYQSLRPTQMGLSLNIAASARAFYEPIAVTEYLSKILWGGLPRDNKALTAHDRLKAEKALKGVTVVVSHREDRRRYKVLGLSTDPCNQLAFSSPSGEQPIPLYFYHKYNITLRYPSLPCLEVSNGKHLINLPMEVCNIVEGQRFSNKLSEGQVKALLKATALRPYERADQLKKTVEQNNYNKDQLIKEFGLHVNNDFTLVEARVLPPPKLLYDGTEPQAIVDPSMGQWKMSNQRLHEPVTVRFWACVNFSPNVRDASAEVFCDKLLNECSRKGMTFAVRPLIRTSSRDPRQLEKVLHDIHIESGQQLQLLIILLPHAAAYYGKIKQICETELGIVSQCCKSEKVLHPGAAYLEHVALKINVKVGGRNVVLLDAANRHIPLVTDDPTIIFGADVTHPQSGEAFSPSIAAVVASMDWPYFAKYHGLVSVQPPRQEIIVDLSKTVKKLLLAFKQNNGVLPRRIIFYRDGVSEDEFSSVLLREMCAIREACQSLEEEDYLPPVTFIVVQKRHHTRFFPEDPNLADRSQNILAGTVVDTKICHPSQFDFYLCSHAGIKGTSRPAHYHVLYDENNFTPDLLQLFTNSLCYTFARCTRSVSIVPPAYYAHLAAFRARKYIEGEVCETGSLTGSAGTTLFPGVRPLPEIKENLKSVMFYC</sequence>
<dbReference type="Pfam" id="PF16487">
    <property type="entry name" value="ArgoMid"/>
    <property type="match status" value="1"/>
</dbReference>
<dbReference type="InterPro" id="IPR014811">
    <property type="entry name" value="ArgoL1"/>
</dbReference>
<dbReference type="InterPro" id="IPR012337">
    <property type="entry name" value="RNaseH-like_sf"/>
</dbReference>
<dbReference type="Pfam" id="PF16486">
    <property type="entry name" value="ArgoN"/>
    <property type="match status" value="1"/>
</dbReference>
<dbReference type="Pfam" id="PF02171">
    <property type="entry name" value="Piwi"/>
    <property type="match status" value="1"/>
</dbReference>
<keyword evidence="2" id="KW-0678">Repressor</keyword>
<dbReference type="InterPro" id="IPR032472">
    <property type="entry name" value="ArgoL2"/>
</dbReference>
<dbReference type="SMART" id="SM00949">
    <property type="entry name" value="PAZ"/>
    <property type="match status" value="1"/>
</dbReference>
<reference evidence="8" key="1">
    <citation type="submission" date="2024-03" db="EMBL/GenBank/DDBJ databases">
        <title>WGS assembly of Saponaria officinalis var. Norfolk2.</title>
        <authorList>
            <person name="Jenkins J."/>
            <person name="Shu S."/>
            <person name="Grimwood J."/>
            <person name="Barry K."/>
            <person name="Goodstein D."/>
            <person name="Schmutz J."/>
            <person name="Leebens-Mack J."/>
            <person name="Osbourn A."/>
        </authorList>
    </citation>
    <scope>NUCLEOTIDE SEQUENCE [LARGE SCALE GENOMIC DNA]</scope>
    <source>
        <strain evidence="8">JIC</strain>
    </source>
</reference>
<feature type="region of interest" description="Disordered" evidence="5">
    <location>
        <begin position="172"/>
        <end position="192"/>
    </location>
</feature>
<comment type="similarity">
    <text evidence="1">Belongs to the argonaute family. Ago subfamily.</text>
</comment>
<feature type="compositionally biased region" description="Gly residues" evidence="5">
    <location>
        <begin position="62"/>
        <end position="72"/>
    </location>
</feature>
<feature type="compositionally biased region" description="Basic and acidic residues" evidence="5">
    <location>
        <begin position="1"/>
        <end position="14"/>
    </location>
</feature>
<dbReference type="CDD" id="cd02846">
    <property type="entry name" value="PAZ_argonaute_like"/>
    <property type="match status" value="1"/>
</dbReference>
<dbReference type="InterPro" id="IPR036085">
    <property type="entry name" value="PAZ_dom_sf"/>
</dbReference>
<evidence type="ECO:0000256" key="3">
    <source>
        <dbReference type="ARBA" id="ARBA00023158"/>
    </source>
</evidence>
<proteinExistence type="inferred from homology"/>
<dbReference type="Gene3D" id="3.30.420.10">
    <property type="entry name" value="Ribonuclease H-like superfamily/Ribonuclease H"/>
    <property type="match status" value="1"/>
</dbReference>
<keyword evidence="3" id="KW-0943">RNA-mediated gene silencing</keyword>
<dbReference type="GO" id="GO:0051607">
    <property type="term" value="P:defense response to virus"/>
    <property type="evidence" value="ECO:0007669"/>
    <property type="project" value="UniProtKB-ARBA"/>
</dbReference>
<keyword evidence="9" id="KW-1185">Reference proteome</keyword>
<dbReference type="PROSITE" id="PS50822">
    <property type="entry name" value="PIWI"/>
    <property type="match status" value="1"/>
</dbReference>
<feature type="region of interest" description="Disordered" evidence="5">
    <location>
        <begin position="1"/>
        <end position="99"/>
    </location>
</feature>
<name>A0AAW1IIU7_SAPOF</name>
<dbReference type="GO" id="GO:1990904">
    <property type="term" value="C:ribonucleoprotein complex"/>
    <property type="evidence" value="ECO:0007669"/>
    <property type="project" value="UniProtKB-KW"/>
</dbReference>
<dbReference type="Pfam" id="PF16488">
    <property type="entry name" value="ArgoL2"/>
    <property type="match status" value="1"/>
</dbReference>
<gene>
    <name evidence="8" type="ORF">RND81_09G100200</name>
</gene>
<dbReference type="Proteomes" id="UP001443914">
    <property type="component" value="Unassembled WGS sequence"/>
</dbReference>
<dbReference type="Pfam" id="PF08699">
    <property type="entry name" value="ArgoL1"/>
    <property type="match status" value="1"/>
</dbReference>
<accession>A0AAW1IIU7</accession>
<dbReference type="SUPFAM" id="SSF101690">
    <property type="entry name" value="PAZ domain"/>
    <property type="match status" value="1"/>
</dbReference>
<dbReference type="PANTHER" id="PTHR22891">
    <property type="entry name" value="EUKARYOTIC TRANSLATION INITIATION FACTOR 2C"/>
    <property type="match status" value="1"/>
</dbReference>
<dbReference type="SMART" id="SM00950">
    <property type="entry name" value="Piwi"/>
    <property type="match status" value="1"/>
</dbReference>
<evidence type="ECO:0000256" key="4">
    <source>
        <dbReference type="ARBA" id="ARBA00023274"/>
    </source>
</evidence>
<dbReference type="InterPro" id="IPR032473">
    <property type="entry name" value="Argonaute_Mid_dom"/>
</dbReference>
<evidence type="ECO:0000313" key="9">
    <source>
        <dbReference type="Proteomes" id="UP001443914"/>
    </source>
</evidence>
<dbReference type="Gene3D" id="2.170.260.10">
    <property type="entry name" value="paz domain"/>
    <property type="match status" value="1"/>
</dbReference>
<dbReference type="AlphaFoldDB" id="A0AAW1IIU7"/>
<evidence type="ECO:0000256" key="2">
    <source>
        <dbReference type="ARBA" id="ARBA00022491"/>
    </source>
</evidence>
<evidence type="ECO:0000256" key="1">
    <source>
        <dbReference type="ARBA" id="ARBA00008201"/>
    </source>
</evidence>
<feature type="domain" description="Piwi" evidence="7">
    <location>
        <begin position="676"/>
        <end position="981"/>
    </location>
</feature>
<dbReference type="CDD" id="cd04657">
    <property type="entry name" value="Piwi_ago-like"/>
    <property type="match status" value="1"/>
</dbReference>
<comment type="caution">
    <text evidence="8">The sequence shown here is derived from an EMBL/GenBank/DDBJ whole genome shotgun (WGS) entry which is preliminary data.</text>
</comment>
<evidence type="ECO:0000259" key="6">
    <source>
        <dbReference type="PROSITE" id="PS50821"/>
    </source>
</evidence>
<dbReference type="Gene3D" id="3.40.50.2300">
    <property type="match status" value="1"/>
</dbReference>
<evidence type="ECO:0000313" key="8">
    <source>
        <dbReference type="EMBL" id="KAK9690039.1"/>
    </source>
</evidence>
<dbReference type="InterPro" id="IPR036397">
    <property type="entry name" value="RNaseH_sf"/>
</dbReference>
<dbReference type="InterPro" id="IPR003100">
    <property type="entry name" value="PAZ_dom"/>
</dbReference>
<dbReference type="InterPro" id="IPR032474">
    <property type="entry name" value="Argonaute_N"/>
</dbReference>
<feature type="compositionally biased region" description="Low complexity" evidence="5">
    <location>
        <begin position="173"/>
        <end position="184"/>
    </location>
</feature>
<protein>
    <submittedName>
        <fullName evidence="8">Uncharacterized protein</fullName>
    </submittedName>
</protein>
<dbReference type="InterPro" id="IPR003165">
    <property type="entry name" value="Piwi"/>
</dbReference>
<organism evidence="8 9">
    <name type="scientific">Saponaria officinalis</name>
    <name type="common">Common soapwort</name>
    <name type="synonym">Lychnis saponaria</name>
    <dbReference type="NCBI Taxonomy" id="3572"/>
    <lineage>
        <taxon>Eukaryota</taxon>
        <taxon>Viridiplantae</taxon>
        <taxon>Streptophyta</taxon>
        <taxon>Embryophyta</taxon>
        <taxon>Tracheophyta</taxon>
        <taxon>Spermatophyta</taxon>
        <taxon>Magnoliopsida</taxon>
        <taxon>eudicotyledons</taxon>
        <taxon>Gunneridae</taxon>
        <taxon>Pentapetalae</taxon>
        <taxon>Caryophyllales</taxon>
        <taxon>Caryophyllaceae</taxon>
        <taxon>Caryophylleae</taxon>
        <taxon>Saponaria</taxon>
    </lineage>
</organism>
<dbReference type="GO" id="GO:0031047">
    <property type="term" value="P:regulatory ncRNA-mediated gene silencing"/>
    <property type="evidence" value="ECO:0007669"/>
    <property type="project" value="UniProtKB-KW"/>
</dbReference>
<dbReference type="GO" id="GO:0003723">
    <property type="term" value="F:RNA binding"/>
    <property type="evidence" value="ECO:0007669"/>
    <property type="project" value="InterPro"/>
</dbReference>
<evidence type="ECO:0000256" key="5">
    <source>
        <dbReference type="SAM" id="MobiDB-lite"/>
    </source>
</evidence>
<evidence type="ECO:0000259" key="7">
    <source>
        <dbReference type="PROSITE" id="PS50822"/>
    </source>
</evidence>
<dbReference type="SMART" id="SM01163">
    <property type="entry name" value="DUF1785"/>
    <property type="match status" value="1"/>
</dbReference>
<keyword evidence="4" id="KW-0687">Ribonucleoprotein</keyword>
<dbReference type="EMBL" id="JBDFQZ010000009">
    <property type="protein sequence ID" value="KAK9690039.1"/>
    <property type="molecule type" value="Genomic_DNA"/>
</dbReference>
<dbReference type="Pfam" id="PF02170">
    <property type="entry name" value="PAZ"/>
    <property type="match status" value="1"/>
</dbReference>
<dbReference type="InterPro" id="IPR045246">
    <property type="entry name" value="Piwi_ago-like"/>
</dbReference>